<sequence length="241" mass="25664">MALSDLVHAVLVLHDPPTSEGAGPGPERARLPLQFNPETISLGKSVGLSRDSLPAAPHGGAAQFQGAGPRTLGLEVFLDASFPGDKPVEKQVETLLQCCEPTEKSISAKRPAPPWVRLEWGQARTTCFTAWVTSLSVEYTRFGRDGTPLRATCQLSLEETGGRTARQNPTSGAYGVARWHRLVTGDRLPVLAADQYGDAAAWRAIAQANAIDDPARLAPGTLIELPLLDEWDAVLGGGIRG</sequence>
<dbReference type="Proteomes" id="UP000184388">
    <property type="component" value="Unassembled WGS sequence"/>
</dbReference>
<evidence type="ECO:0000313" key="3">
    <source>
        <dbReference type="Proteomes" id="UP000184388"/>
    </source>
</evidence>
<name>A0A9X8N9U2_9ACTN</name>
<protein>
    <recommendedName>
        <fullName evidence="1">LysM domain-containing protein</fullName>
    </recommendedName>
</protein>
<dbReference type="InterPro" id="IPR018392">
    <property type="entry name" value="LysM"/>
</dbReference>
<dbReference type="Pfam" id="PF19266">
    <property type="entry name" value="CIS_tube"/>
    <property type="match status" value="1"/>
</dbReference>
<proteinExistence type="predicted"/>
<comment type="caution">
    <text evidence="2">The sequence shown here is derived from an EMBL/GenBank/DDBJ whole genome shotgun (WGS) entry which is preliminary data.</text>
</comment>
<dbReference type="RefSeq" id="WP_073450359.1">
    <property type="nucleotide sequence ID" value="NZ_FRBK01000061.1"/>
</dbReference>
<dbReference type="PROSITE" id="PS51782">
    <property type="entry name" value="LYSM"/>
    <property type="match status" value="1"/>
</dbReference>
<dbReference type="EMBL" id="FRBK01000061">
    <property type="protein sequence ID" value="SHN35758.1"/>
    <property type="molecule type" value="Genomic_DNA"/>
</dbReference>
<gene>
    <name evidence="2" type="ORF">SAMN05216268_1612</name>
</gene>
<accession>A0A9X8N9U2</accession>
<evidence type="ECO:0000313" key="2">
    <source>
        <dbReference type="EMBL" id="SHN35758.1"/>
    </source>
</evidence>
<dbReference type="InterPro" id="IPR045361">
    <property type="entry name" value="CIS_tube_prot_N"/>
</dbReference>
<evidence type="ECO:0000259" key="1">
    <source>
        <dbReference type="PROSITE" id="PS51782"/>
    </source>
</evidence>
<reference evidence="3" key="1">
    <citation type="submission" date="2016-11" db="EMBL/GenBank/DDBJ databases">
        <authorList>
            <person name="Jaros S."/>
            <person name="Januszkiewicz K."/>
            <person name="Wedrychowicz H."/>
        </authorList>
    </citation>
    <scope>NUCLEOTIDE SEQUENCE [LARGE SCALE GENOMIC DNA]</scope>
    <source>
        <strain evidence="3">CGMCC 4.3555</strain>
    </source>
</reference>
<organism evidence="2 3">
    <name type="scientific">Streptomyces yunnanensis</name>
    <dbReference type="NCBI Taxonomy" id="156453"/>
    <lineage>
        <taxon>Bacteria</taxon>
        <taxon>Bacillati</taxon>
        <taxon>Actinomycetota</taxon>
        <taxon>Actinomycetes</taxon>
        <taxon>Kitasatosporales</taxon>
        <taxon>Streptomycetaceae</taxon>
        <taxon>Streptomyces</taxon>
    </lineage>
</organism>
<feature type="domain" description="LysM" evidence="1">
    <location>
        <begin position="178"/>
        <end position="225"/>
    </location>
</feature>
<dbReference type="AlphaFoldDB" id="A0A9X8N9U2"/>